<reference evidence="7" key="2">
    <citation type="submission" date="2013-12" db="EMBL/GenBank/DDBJ databases">
        <authorList>
            <person name="Yu Y."/>
            <person name="Lee S."/>
            <person name="de Baynast K."/>
            <person name="Wissotski M."/>
            <person name="Liu L."/>
            <person name="Talag J."/>
            <person name="Goicoechea J."/>
            <person name="Angelova A."/>
            <person name="Jetty R."/>
            <person name="Kudrna D."/>
            <person name="Golser W."/>
            <person name="Rivera L."/>
            <person name="Zhang J."/>
            <person name="Wing R."/>
        </authorList>
    </citation>
    <scope>NUCLEOTIDE SEQUENCE</scope>
</reference>
<feature type="domain" description="Wall-associated receptor kinase" evidence="5">
    <location>
        <begin position="61"/>
        <end position="137"/>
    </location>
</feature>
<dbReference type="EnsemblPlants" id="LPERR04G06240.1">
    <property type="protein sequence ID" value="LPERR04G06240.1"/>
    <property type="gene ID" value="LPERR04G06240"/>
</dbReference>
<reference evidence="6 7" key="1">
    <citation type="submission" date="2012-08" db="EMBL/GenBank/DDBJ databases">
        <title>Oryza genome evolution.</title>
        <authorList>
            <person name="Wing R.A."/>
        </authorList>
    </citation>
    <scope>NUCLEOTIDE SEQUENCE</scope>
</reference>
<evidence type="ECO:0000313" key="6">
    <source>
        <dbReference type="EnsemblPlants" id="LPERR04G06240.1"/>
    </source>
</evidence>
<organism evidence="6 7">
    <name type="scientific">Leersia perrieri</name>
    <dbReference type="NCBI Taxonomy" id="77586"/>
    <lineage>
        <taxon>Eukaryota</taxon>
        <taxon>Viridiplantae</taxon>
        <taxon>Streptophyta</taxon>
        <taxon>Embryophyta</taxon>
        <taxon>Tracheophyta</taxon>
        <taxon>Spermatophyta</taxon>
        <taxon>Magnoliopsida</taxon>
        <taxon>Liliopsida</taxon>
        <taxon>Poales</taxon>
        <taxon>Poaceae</taxon>
        <taxon>BOP clade</taxon>
        <taxon>Oryzoideae</taxon>
        <taxon>Oryzeae</taxon>
        <taxon>Oryzinae</taxon>
        <taxon>Leersia</taxon>
    </lineage>
</organism>
<dbReference type="FunFam" id="2.10.25.10:FF:000628">
    <property type="entry name" value="Wall-associated receptor kinase 2"/>
    <property type="match status" value="1"/>
</dbReference>
<dbReference type="InterPro" id="IPR013695">
    <property type="entry name" value="WAK"/>
</dbReference>
<dbReference type="eggNOG" id="ENOG502QQPF">
    <property type="taxonomic scope" value="Eukaryota"/>
</dbReference>
<comment type="subcellular location">
    <subcellularLocation>
        <location evidence="1">Membrane</location>
        <topology evidence="1">Single-pass type I membrane protein</topology>
    </subcellularLocation>
</comment>
<accession>A0A0D9W3V9</accession>
<dbReference type="Pfam" id="PF08488">
    <property type="entry name" value="WAK"/>
    <property type="match status" value="1"/>
</dbReference>
<dbReference type="Gramene" id="LPERR04G06240.1">
    <property type="protein sequence ID" value="LPERR04G06240.1"/>
    <property type="gene ID" value="LPERR04G06240"/>
</dbReference>
<protein>
    <recommendedName>
        <fullName evidence="5">Wall-associated receptor kinase domain-containing protein</fullName>
    </recommendedName>
</protein>
<reference evidence="6" key="3">
    <citation type="submission" date="2015-04" db="UniProtKB">
        <authorList>
            <consortium name="EnsemblPlants"/>
        </authorList>
    </citation>
    <scope>IDENTIFICATION</scope>
</reference>
<evidence type="ECO:0000256" key="3">
    <source>
        <dbReference type="ARBA" id="ARBA00023157"/>
    </source>
</evidence>
<keyword evidence="4" id="KW-0325">Glycoprotein</keyword>
<evidence type="ECO:0000256" key="1">
    <source>
        <dbReference type="ARBA" id="ARBA00004479"/>
    </source>
</evidence>
<proteinExistence type="predicted"/>
<sequence length="192" mass="21307">MEYNNWSLDLTGWPYRFSNTRNKFTVIGCRTLAYIRDKDDEGKYMSGCVSVCNVSTAQSGTCSGIGCCQTAIPTNMQFYNVSFDSRMNTSEIHEKTPCSYAVLTDSSWFHFSTSYLTSLEFNETYDGQAPLVLDWAIRDASSCEEAKKDPDSYACVSTNSVCSNSTNGPGYLCNCSQGYQGNPYLQDGCKDS</sequence>
<dbReference type="AlphaFoldDB" id="A0A0D9W3V9"/>
<evidence type="ECO:0000256" key="4">
    <source>
        <dbReference type="ARBA" id="ARBA00023180"/>
    </source>
</evidence>
<evidence type="ECO:0000256" key="2">
    <source>
        <dbReference type="ARBA" id="ARBA00022679"/>
    </source>
</evidence>
<keyword evidence="3" id="KW-1015">Disulfide bond</keyword>
<dbReference type="STRING" id="77586.A0A0D9W3V9"/>
<dbReference type="GO" id="GO:0004674">
    <property type="term" value="F:protein serine/threonine kinase activity"/>
    <property type="evidence" value="ECO:0007669"/>
    <property type="project" value="InterPro"/>
</dbReference>
<dbReference type="HOGENOM" id="CLU_000288_43_10_1"/>
<dbReference type="GO" id="GO:0016020">
    <property type="term" value="C:membrane"/>
    <property type="evidence" value="ECO:0007669"/>
    <property type="project" value="UniProtKB-SubCell"/>
</dbReference>
<keyword evidence="2" id="KW-0808">Transferase</keyword>
<dbReference type="PANTHER" id="PTHR33491">
    <property type="entry name" value="OSJNBA0016N04.9 PROTEIN"/>
    <property type="match status" value="1"/>
</dbReference>
<name>A0A0D9W3V9_9ORYZ</name>
<dbReference type="Proteomes" id="UP000032180">
    <property type="component" value="Chromosome 4"/>
</dbReference>
<keyword evidence="7" id="KW-1185">Reference proteome</keyword>
<evidence type="ECO:0000313" key="7">
    <source>
        <dbReference type="Proteomes" id="UP000032180"/>
    </source>
</evidence>
<evidence type="ECO:0000259" key="5">
    <source>
        <dbReference type="Pfam" id="PF08488"/>
    </source>
</evidence>